<dbReference type="Proteomes" id="UP001157353">
    <property type="component" value="Unassembled WGS sequence"/>
</dbReference>
<feature type="chain" id="PRO_5047125782" description="Spondin domain-containing protein" evidence="1">
    <location>
        <begin position="22"/>
        <end position="233"/>
    </location>
</feature>
<keyword evidence="4" id="KW-1185">Reference proteome</keyword>
<feature type="domain" description="Spondin" evidence="2">
    <location>
        <begin position="36"/>
        <end position="154"/>
    </location>
</feature>
<evidence type="ECO:0000259" key="2">
    <source>
        <dbReference type="Pfam" id="PF06468"/>
    </source>
</evidence>
<evidence type="ECO:0000256" key="1">
    <source>
        <dbReference type="SAM" id="SignalP"/>
    </source>
</evidence>
<protein>
    <recommendedName>
        <fullName evidence="2">Spondin domain-containing protein</fullName>
    </recommendedName>
</protein>
<name>A0ABQ6DW69_9GAMM</name>
<dbReference type="InterPro" id="IPR038678">
    <property type="entry name" value="Spondin_N_sf"/>
</dbReference>
<sequence length="233" mass="23682">MSHKHFIAAGFLGLFSAASQAQDLTVTLTNLTQGIHFTPVIAASHDMNAAIFHVAETASAELTALAEGGSIADMSILLSNAGADVIENPASGLLAAAQMTSFNLTNSSGNDYLSVAAMMLPTNDGFVGLDSWKIPSEAGTYTVYLNAYDAGTEANNELVLTGSGAPGTLGIPAAPGGDAGSNGTGVSDAQSNTNIHIHRGVLGDTDASAGASDLDSRVHRWLNPVAKLTVVVQ</sequence>
<dbReference type="Gene3D" id="2.60.40.2130">
    <property type="entry name" value="F-spondin domain"/>
    <property type="match status" value="1"/>
</dbReference>
<dbReference type="EMBL" id="BSPQ01000001">
    <property type="protein sequence ID" value="GLS89362.1"/>
    <property type="molecule type" value="Genomic_DNA"/>
</dbReference>
<dbReference type="NCBIfam" id="NF038123">
    <property type="entry name" value="NF038123_dom"/>
    <property type="match status" value="1"/>
</dbReference>
<dbReference type="Pfam" id="PF06468">
    <property type="entry name" value="Spond_N"/>
    <property type="match status" value="1"/>
</dbReference>
<dbReference type="InterPro" id="IPR009465">
    <property type="entry name" value="Spondin_N"/>
</dbReference>
<comment type="caution">
    <text evidence="3">The sequence shown here is derived from an EMBL/GenBank/DDBJ whole genome shotgun (WGS) entry which is preliminary data.</text>
</comment>
<dbReference type="RefSeq" id="WP_284202481.1">
    <property type="nucleotide sequence ID" value="NZ_BSPQ01000001.1"/>
</dbReference>
<keyword evidence="1" id="KW-0732">Signal</keyword>
<reference evidence="4" key="1">
    <citation type="journal article" date="2019" name="Int. J. Syst. Evol. Microbiol.">
        <title>The Global Catalogue of Microorganisms (GCM) 10K type strain sequencing project: providing services to taxonomists for standard genome sequencing and annotation.</title>
        <authorList>
            <consortium name="The Broad Institute Genomics Platform"/>
            <consortium name="The Broad Institute Genome Sequencing Center for Infectious Disease"/>
            <person name="Wu L."/>
            <person name="Ma J."/>
        </authorList>
    </citation>
    <scope>NUCLEOTIDE SEQUENCE [LARGE SCALE GENOMIC DNA]</scope>
    <source>
        <strain evidence="4">NBRC 103166</strain>
    </source>
</reference>
<evidence type="ECO:0000313" key="3">
    <source>
        <dbReference type="EMBL" id="GLS89362.1"/>
    </source>
</evidence>
<organism evidence="3 4">
    <name type="scientific">Psychromonas marina</name>
    <dbReference type="NCBI Taxonomy" id="88364"/>
    <lineage>
        <taxon>Bacteria</taxon>
        <taxon>Pseudomonadati</taxon>
        <taxon>Pseudomonadota</taxon>
        <taxon>Gammaproteobacteria</taxon>
        <taxon>Alteromonadales</taxon>
        <taxon>Psychromonadaceae</taxon>
        <taxon>Psychromonas</taxon>
    </lineage>
</organism>
<accession>A0ABQ6DW69</accession>
<evidence type="ECO:0000313" key="4">
    <source>
        <dbReference type="Proteomes" id="UP001157353"/>
    </source>
</evidence>
<feature type="signal peptide" evidence="1">
    <location>
        <begin position="1"/>
        <end position="21"/>
    </location>
</feature>
<gene>
    <name evidence="3" type="ORF">GCM10007916_04290</name>
</gene>
<proteinExistence type="predicted"/>